<feature type="compositionally biased region" description="Basic and acidic residues" evidence="1">
    <location>
        <begin position="138"/>
        <end position="147"/>
    </location>
</feature>
<evidence type="ECO:0000313" key="3">
    <source>
        <dbReference type="Proteomes" id="UP001152300"/>
    </source>
</evidence>
<proteinExistence type="predicted"/>
<evidence type="ECO:0000256" key="1">
    <source>
        <dbReference type="SAM" id="MobiDB-lite"/>
    </source>
</evidence>
<gene>
    <name evidence="2" type="ORF">OCU04_007923</name>
</gene>
<organism evidence="2 3">
    <name type="scientific">Sclerotinia nivalis</name>
    <dbReference type="NCBI Taxonomy" id="352851"/>
    <lineage>
        <taxon>Eukaryota</taxon>
        <taxon>Fungi</taxon>
        <taxon>Dikarya</taxon>
        <taxon>Ascomycota</taxon>
        <taxon>Pezizomycotina</taxon>
        <taxon>Leotiomycetes</taxon>
        <taxon>Helotiales</taxon>
        <taxon>Sclerotiniaceae</taxon>
        <taxon>Sclerotinia</taxon>
    </lineage>
</organism>
<dbReference type="OrthoDB" id="417481at2759"/>
<keyword evidence="3" id="KW-1185">Reference proteome</keyword>
<reference evidence="2" key="1">
    <citation type="submission" date="2022-11" db="EMBL/GenBank/DDBJ databases">
        <title>Genome Resource of Sclerotinia nivalis Strain SnTB1, a Plant Pathogen Isolated from American Ginseng.</title>
        <authorList>
            <person name="Fan S."/>
        </authorList>
    </citation>
    <scope>NUCLEOTIDE SEQUENCE</scope>
    <source>
        <strain evidence="2">SnTB1</strain>
    </source>
</reference>
<accession>A0A9X0AKP5</accession>
<comment type="caution">
    <text evidence="2">The sequence shown here is derived from an EMBL/GenBank/DDBJ whole genome shotgun (WGS) entry which is preliminary data.</text>
</comment>
<evidence type="ECO:0000313" key="2">
    <source>
        <dbReference type="EMBL" id="KAJ8064088.1"/>
    </source>
</evidence>
<sequence>MESDFWVMFTKNYTASGFKPITHIHCVYKYRKTDESTVENVFEQSNEASVRANRLVLHCSVQKDDLMKASISGTILLSTDVTIDYGDLGLDRRRRSPVFLDTNNQLLALFFSAHLDGASVAGLEDEFPPSDNVSKLKRSCEKAEHGLPRRSSF</sequence>
<protein>
    <submittedName>
        <fullName evidence="2">Uncharacterized protein</fullName>
    </submittedName>
</protein>
<name>A0A9X0AKP5_9HELO</name>
<feature type="region of interest" description="Disordered" evidence="1">
    <location>
        <begin position="128"/>
        <end position="153"/>
    </location>
</feature>
<dbReference type="EMBL" id="JAPEIS010000008">
    <property type="protein sequence ID" value="KAJ8064088.1"/>
    <property type="molecule type" value="Genomic_DNA"/>
</dbReference>
<dbReference type="AlphaFoldDB" id="A0A9X0AKP5"/>
<dbReference type="Proteomes" id="UP001152300">
    <property type="component" value="Unassembled WGS sequence"/>
</dbReference>